<feature type="region of interest" description="Disordered" evidence="1">
    <location>
        <begin position="1"/>
        <end position="41"/>
    </location>
</feature>
<comment type="caution">
    <text evidence="2">The sequence shown here is derived from an EMBL/GenBank/DDBJ whole genome shotgun (WGS) entry which is preliminary data.</text>
</comment>
<proteinExistence type="predicted"/>
<protein>
    <submittedName>
        <fullName evidence="2">Uncharacterized protein</fullName>
    </submittedName>
</protein>
<evidence type="ECO:0000313" key="2">
    <source>
        <dbReference type="EMBL" id="MBE1603335.1"/>
    </source>
</evidence>
<sequence>MTGVGDEPTLKSQGDGEGVHGPDTKEGAAGGGQQQSDPTDH</sequence>
<evidence type="ECO:0000313" key="3">
    <source>
        <dbReference type="Proteomes" id="UP000638648"/>
    </source>
</evidence>
<feature type="compositionally biased region" description="Basic and acidic residues" evidence="1">
    <location>
        <begin position="17"/>
        <end position="26"/>
    </location>
</feature>
<reference evidence="2" key="1">
    <citation type="submission" date="2020-10" db="EMBL/GenBank/DDBJ databases">
        <title>Sequencing the genomes of 1000 actinobacteria strains.</title>
        <authorList>
            <person name="Klenk H.-P."/>
        </authorList>
    </citation>
    <scope>NUCLEOTIDE SEQUENCE</scope>
    <source>
        <strain evidence="2">DSM 45354</strain>
    </source>
</reference>
<accession>A0A927MMD8</accession>
<gene>
    <name evidence="2" type="ORF">HEB94_000183</name>
</gene>
<name>A0A927MMD8_9ACTN</name>
<organism evidence="2 3">
    <name type="scientific">Actinopolymorpha pittospori</name>
    <dbReference type="NCBI Taxonomy" id="648752"/>
    <lineage>
        <taxon>Bacteria</taxon>
        <taxon>Bacillati</taxon>
        <taxon>Actinomycetota</taxon>
        <taxon>Actinomycetes</taxon>
        <taxon>Propionibacteriales</taxon>
        <taxon>Actinopolymorphaceae</taxon>
        <taxon>Actinopolymorpha</taxon>
    </lineage>
</organism>
<keyword evidence="3" id="KW-1185">Reference proteome</keyword>
<dbReference type="RefSeq" id="WP_273374660.1">
    <property type="nucleotide sequence ID" value="NZ_BAABJL010000253.1"/>
</dbReference>
<dbReference type="AlphaFoldDB" id="A0A927MMD8"/>
<dbReference type="Proteomes" id="UP000638648">
    <property type="component" value="Unassembled WGS sequence"/>
</dbReference>
<dbReference type="EMBL" id="JADBEM010000001">
    <property type="protein sequence ID" value="MBE1603335.1"/>
    <property type="molecule type" value="Genomic_DNA"/>
</dbReference>
<evidence type="ECO:0000256" key="1">
    <source>
        <dbReference type="SAM" id="MobiDB-lite"/>
    </source>
</evidence>